<comment type="caution">
    <text evidence="1">The sequence shown here is derived from an EMBL/GenBank/DDBJ whole genome shotgun (WGS) entry which is preliminary data.</text>
</comment>
<keyword evidence="1" id="KW-0808">Transferase</keyword>
<dbReference type="GO" id="GO:0008410">
    <property type="term" value="F:CoA-transferase activity"/>
    <property type="evidence" value="ECO:0007669"/>
    <property type="project" value="InterPro"/>
</dbReference>
<dbReference type="Pfam" id="PF01144">
    <property type="entry name" value="CoA_trans"/>
    <property type="match status" value="1"/>
</dbReference>
<reference evidence="1 2" key="1">
    <citation type="journal article" date="2018" name="Nat. Biotechnol.">
        <title>A standardized bacterial taxonomy based on genome phylogeny substantially revises the tree of life.</title>
        <authorList>
            <person name="Parks D.H."/>
            <person name="Chuvochina M."/>
            <person name="Waite D.W."/>
            <person name="Rinke C."/>
            <person name="Skarshewski A."/>
            <person name="Chaumeil P.A."/>
            <person name="Hugenholtz P."/>
        </authorList>
    </citation>
    <scope>NUCLEOTIDE SEQUENCE [LARGE SCALE GENOMIC DNA]</scope>
    <source>
        <strain evidence="1">UBA10948</strain>
    </source>
</reference>
<gene>
    <name evidence="1" type="ORF">DDZ44_03560</name>
</gene>
<feature type="non-terminal residue" evidence="1">
    <location>
        <position position="67"/>
    </location>
</feature>
<dbReference type="EMBL" id="DNZF01000077">
    <property type="protein sequence ID" value="HBK53000.1"/>
    <property type="molecule type" value="Genomic_DNA"/>
</dbReference>
<evidence type="ECO:0000313" key="2">
    <source>
        <dbReference type="Proteomes" id="UP000263273"/>
    </source>
</evidence>
<dbReference type="InterPro" id="IPR037171">
    <property type="entry name" value="NagB/RpiA_transferase-like"/>
</dbReference>
<sequence>MGKAERITLKEAGALIQDGDMLSFSGFTIWRRPMALVYEMVRQGKKNLHLFEVNGGTHTEVLAGAGA</sequence>
<accession>A0A354YUI8</accession>
<organism evidence="1 2">
    <name type="scientific">Syntrophomonas wolfei</name>
    <dbReference type="NCBI Taxonomy" id="863"/>
    <lineage>
        <taxon>Bacteria</taxon>
        <taxon>Bacillati</taxon>
        <taxon>Bacillota</taxon>
        <taxon>Clostridia</taxon>
        <taxon>Eubacteriales</taxon>
        <taxon>Syntrophomonadaceae</taxon>
        <taxon>Syntrophomonas</taxon>
    </lineage>
</organism>
<dbReference type="AlphaFoldDB" id="A0A354YUI8"/>
<protein>
    <submittedName>
        <fullName evidence="1">Acyl CoA--acetate/3-ketoacid CoA transferase subunit alpha</fullName>
    </submittedName>
</protein>
<dbReference type="SUPFAM" id="SSF100950">
    <property type="entry name" value="NagB/RpiA/CoA transferase-like"/>
    <property type="match status" value="1"/>
</dbReference>
<dbReference type="Proteomes" id="UP000263273">
    <property type="component" value="Unassembled WGS sequence"/>
</dbReference>
<proteinExistence type="predicted"/>
<dbReference type="Gene3D" id="3.40.1080.10">
    <property type="entry name" value="Glutaconate Coenzyme A-transferase"/>
    <property type="match status" value="1"/>
</dbReference>
<name>A0A354YUI8_9FIRM</name>
<dbReference type="InterPro" id="IPR004165">
    <property type="entry name" value="CoA_trans_fam_I"/>
</dbReference>
<evidence type="ECO:0000313" key="1">
    <source>
        <dbReference type="EMBL" id="HBK53000.1"/>
    </source>
</evidence>